<evidence type="ECO:0000313" key="10">
    <source>
        <dbReference type="Proteomes" id="UP000005139"/>
    </source>
</evidence>
<dbReference type="Pfam" id="PF17126">
    <property type="entry name" value="RsmF_methylt_CI"/>
    <property type="match status" value="1"/>
</dbReference>
<feature type="binding site" evidence="7">
    <location>
        <position position="179"/>
    </location>
    <ligand>
        <name>S-adenosyl-L-methionine</name>
        <dbReference type="ChEBI" id="CHEBI:59789"/>
    </ligand>
</feature>
<dbReference type="InterPro" id="IPR029063">
    <property type="entry name" value="SAM-dependent_MTases_sf"/>
</dbReference>
<dbReference type="eggNOG" id="COG3270">
    <property type="taxonomic scope" value="Bacteria"/>
</dbReference>
<dbReference type="Gene3D" id="2.30.130.60">
    <property type="match status" value="1"/>
</dbReference>
<dbReference type="InterPro" id="IPR031341">
    <property type="entry name" value="Methyltr_RsmF_N"/>
</dbReference>
<dbReference type="PROSITE" id="PS51686">
    <property type="entry name" value="SAM_MT_RSMB_NOP"/>
    <property type="match status" value="1"/>
</dbReference>
<keyword evidence="4 7" id="KW-0808">Transferase</keyword>
<evidence type="ECO:0000256" key="3">
    <source>
        <dbReference type="ARBA" id="ARBA00022603"/>
    </source>
</evidence>
<comment type="caution">
    <text evidence="9">The sequence shown here is derived from an EMBL/GenBank/DDBJ whole genome shotgun (WGS) entry which is preliminary data.</text>
</comment>
<dbReference type="OrthoDB" id="9810297at2"/>
<proteinExistence type="inferred from homology"/>
<feature type="domain" description="SAM-dependent MTase RsmB/NOP-type" evidence="8">
    <location>
        <begin position="22"/>
        <end position="311"/>
    </location>
</feature>
<dbReference type="GO" id="GO:0008173">
    <property type="term" value="F:RNA methyltransferase activity"/>
    <property type="evidence" value="ECO:0007669"/>
    <property type="project" value="InterPro"/>
</dbReference>
<dbReference type="RefSeq" id="WP_007288017.1">
    <property type="nucleotide sequence ID" value="NZ_AAWL01000001.1"/>
</dbReference>
<dbReference type="AlphaFoldDB" id="A1HLV6"/>
<name>A1HLV6_9FIRM</name>
<sequence length="457" mass="50540">MKLPQVFLEKMQDLLGGEFAAFRQSYEQPRAAGLRANSLKVTAANLRELLPFAVEPVPWCPDGFYYDDTAVRPAKHPYFYAGLYYIQEPSAMLPAQMLSAQPGERVLDLCAAPGGKSVQLAGQLARQGLLVANDIHPQRAKALLKNLERCGAVNAVVCNETPDRLARVFTGFFDKILVDAPCSGEGMFRKDPDMVRAWSEQAVTKYAAWQADILRHVPAMLRPGGTVVYSTCTFSPEENEEQIGRFLVGHPDFALEGSERLWPHKVRGEGHFAAKMTRRQTSAGDEPVSALPRRTPLAPAVRQALADFARQVWGHADAWAAWLPEDGTVVERAGHVLWESAALPDLKGLKILRSGWLLGTVEKGRFRPSQALALGLPEPAVANARQRCDFTARDEAGRYAAVRYLRGETVQVDERDWPAGWHLVTVDGFALGWAKGAGGWLKNEYPPGWRWEDGEEG</sequence>
<evidence type="ECO:0000256" key="6">
    <source>
        <dbReference type="ARBA" id="ARBA00022884"/>
    </source>
</evidence>
<dbReference type="PANTHER" id="PTHR22807:SF30">
    <property type="entry name" value="28S RRNA (CYTOSINE(4447)-C(5))-METHYLTRANSFERASE-RELATED"/>
    <property type="match status" value="1"/>
</dbReference>
<dbReference type="eggNOG" id="COG0144">
    <property type="taxonomic scope" value="Bacteria"/>
</dbReference>
<comment type="caution">
    <text evidence="7">Lacks conserved residue(s) required for the propagation of feature annotation.</text>
</comment>
<dbReference type="Proteomes" id="UP000005139">
    <property type="component" value="Unassembled WGS sequence"/>
</dbReference>
<dbReference type="InterPro" id="IPR001678">
    <property type="entry name" value="MeTrfase_RsmB-F_NOP2_dom"/>
</dbReference>
<dbReference type="Pfam" id="PF01189">
    <property type="entry name" value="Methyltr_RsmB-F"/>
    <property type="match status" value="1"/>
</dbReference>
<keyword evidence="6 7" id="KW-0694">RNA-binding</keyword>
<dbReference type="PRINTS" id="PR02008">
    <property type="entry name" value="RCMTFAMILY"/>
</dbReference>
<feature type="binding site" evidence="7">
    <location>
        <begin position="110"/>
        <end position="116"/>
    </location>
    <ligand>
        <name>S-adenosyl-L-methionine</name>
        <dbReference type="ChEBI" id="CHEBI:59789"/>
    </ligand>
</feature>
<protein>
    <submittedName>
        <fullName evidence="9">Fmu (Sun) domain protein</fullName>
    </submittedName>
</protein>
<dbReference type="PANTHER" id="PTHR22807">
    <property type="entry name" value="NOP2 YEAST -RELATED NOL1/NOP2/FMU SUN DOMAIN-CONTAINING"/>
    <property type="match status" value="1"/>
</dbReference>
<dbReference type="InterPro" id="IPR049560">
    <property type="entry name" value="MeTrfase_RsmB-F_NOP2_cat"/>
</dbReference>
<evidence type="ECO:0000256" key="4">
    <source>
        <dbReference type="ARBA" id="ARBA00022679"/>
    </source>
</evidence>
<keyword evidence="2" id="KW-0963">Cytoplasm</keyword>
<dbReference type="GO" id="GO:0001510">
    <property type="term" value="P:RNA methylation"/>
    <property type="evidence" value="ECO:0007669"/>
    <property type="project" value="InterPro"/>
</dbReference>
<evidence type="ECO:0000313" key="9">
    <source>
        <dbReference type="EMBL" id="EAX48810.1"/>
    </source>
</evidence>
<dbReference type="InterPro" id="IPR018314">
    <property type="entry name" value="RsmB/NOL1/NOP2-like_CS"/>
</dbReference>
<gene>
    <name evidence="9" type="ORF">TcarDRAFT_2499</name>
</gene>
<evidence type="ECO:0000259" key="8">
    <source>
        <dbReference type="PROSITE" id="PS51686"/>
    </source>
</evidence>
<dbReference type="Pfam" id="PF13636">
    <property type="entry name" value="Methyltranf_PUA"/>
    <property type="match status" value="1"/>
</dbReference>
<dbReference type="SUPFAM" id="SSF53335">
    <property type="entry name" value="S-adenosyl-L-methionine-dependent methyltransferases"/>
    <property type="match status" value="1"/>
</dbReference>
<keyword evidence="3 7" id="KW-0489">Methyltransferase</keyword>
<evidence type="ECO:0000256" key="2">
    <source>
        <dbReference type="ARBA" id="ARBA00022490"/>
    </source>
</evidence>
<keyword evidence="10" id="KW-1185">Reference proteome</keyword>
<dbReference type="EMBL" id="AAWL01000001">
    <property type="protein sequence ID" value="EAX48810.1"/>
    <property type="molecule type" value="Genomic_DNA"/>
</dbReference>
<dbReference type="InterPro" id="IPR031340">
    <property type="entry name" value="RsmF_methylt_CI"/>
</dbReference>
<reference evidence="9 10" key="2">
    <citation type="submission" date="2007-01" db="EMBL/GenBank/DDBJ databases">
        <title>Sequencing of the draft genome and assembly of Thermosinus carboxydivorans Nor1.</title>
        <authorList>
            <consortium name="US DOE Joint Genome Institute (JGI-PGF)"/>
            <person name="Copeland A."/>
            <person name="Lucas S."/>
            <person name="Lapidus A."/>
            <person name="Barry K."/>
            <person name="Glavina del Rio T."/>
            <person name="Dalin E."/>
            <person name="Tice H."/>
            <person name="Bruce D."/>
            <person name="Pitluck S."/>
            <person name="Richardson P."/>
        </authorList>
    </citation>
    <scope>NUCLEOTIDE SEQUENCE [LARGE SCALE GENOMIC DNA]</scope>
    <source>
        <strain evidence="9 10">Nor1</strain>
    </source>
</reference>
<reference evidence="9 10" key="1">
    <citation type="submission" date="2007-01" db="EMBL/GenBank/DDBJ databases">
        <title>Annotation of the draft genome assembly of Thermosinus carboxydivorans Nor1.</title>
        <authorList>
            <consortium name="US DOE Joint Genome Institute (JGI-ORNL)"/>
            <person name="Larimer F."/>
            <person name="Land M."/>
            <person name="Hauser L."/>
        </authorList>
    </citation>
    <scope>NUCLEOTIDE SEQUENCE [LARGE SCALE GENOMIC DNA]</scope>
    <source>
        <strain evidence="9 10">Nor1</strain>
    </source>
</reference>
<feature type="binding site" evidence="7">
    <location>
        <position position="134"/>
    </location>
    <ligand>
        <name>S-adenosyl-L-methionine</name>
        <dbReference type="ChEBI" id="CHEBI:59789"/>
    </ligand>
</feature>
<accession>A1HLV6</accession>
<feature type="active site" description="Nucleophile" evidence="7">
    <location>
        <position position="232"/>
    </location>
</feature>
<evidence type="ECO:0000256" key="5">
    <source>
        <dbReference type="ARBA" id="ARBA00022691"/>
    </source>
</evidence>
<dbReference type="Gene3D" id="3.40.50.150">
    <property type="entry name" value="Vaccinia Virus protein VP39"/>
    <property type="match status" value="1"/>
</dbReference>
<organism evidence="9 10">
    <name type="scientific">Thermosinus carboxydivorans Nor1</name>
    <dbReference type="NCBI Taxonomy" id="401526"/>
    <lineage>
        <taxon>Bacteria</taxon>
        <taxon>Bacillati</taxon>
        <taxon>Bacillota</taxon>
        <taxon>Negativicutes</taxon>
        <taxon>Selenomonadales</taxon>
        <taxon>Sporomusaceae</taxon>
        <taxon>Thermosinus</taxon>
    </lineage>
</organism>
<dbReference type="Pfam" id="PF17125">
    <property type="entry name" value="Methyltr_RsmF_N"/>
    <property type="match status" value="1"/>
</dbReference>
<dbReference type="GO" id="GO:0003723">
    <property type="term" value="F:RNA binding"/>
    <property type="evidence" value="ECO:0007669"/>
    <property type="project" value="UniProtKB-UniRule"/>
</dbReference>
<dbReference type="CDD" id="cd02440">
    <property type="entry name" value="AdoMet_MTases"/>
    <property type="match status" value="1"/>
</dbReference>
<evidence type="ECO:0000256" key="1">
    <source>
        <dbReference type="ARBA" id="ARBA00007494"/>
    </source>
</evidence>
<dbReference type="InterPro" id="IPR023267">
    <property type="entry name" value="RCMT"/>
</dbReference>
<comment type="similarity">
    <text evidence="1 7">Belongs to the class I-like SAM-binding methyltransferase superfamily. RsmB/NOP family.</text>
</comment>
<dbReference type="Gene3D" id="3.30.70.1170">
    <property type="entry name" value="Sun protein, domain 3"/>
    <property type="match status" value="1"/>
</dbReference>
<evidence type="ECO:0000256" key="7">
    <source>
        <dbReference type="PROSITE-ProRule" id="PRU01023"/>
    </source>
</evidence>
<dbReference type="InterPro" id="IPR027391">
    <property type="entry name" value="Nol1_Nop2_Fmu_2"/>
</dbReference>
<dbReference type="PROSITE" id="PS01153">
    <property type="entry name" value="NOL1_NOP2_SUN"/>
    <property type="match status" value="1"/>
</dbReference>
<dbReference type="CDD" id="cd21147">
    <property type="entry name" value="RsmF_methylt_CTD1"/>
    <property type="match status" value="1"/>
</dbReference>
<keyword evidence="5 7" id="KW-0949">S-adenosyl-L-methionine</keyword>